<sequence>MAMLYNNFKAKSRAATQSTPSRWWLLWLLPLWLVAGCSEAPADRMGKLTLGTVSYDEGQQTLDRYARFKDYLAQQTQSVVEVEPAYNEQRALERIRSRSWSLVFASPGLTALAIRQAQYEPLFPLQGVNNRRSILVVRKDSPVRAIADLANRPFALGQVGSVTGYYFPLYNLYGLTLSELMFAPTPRMVLEWVASGKAAAGALSKEEFDQQAAQIAGAAFRILAADSHAVPTGALLVSPAIERNRQEQLRKILRETPSILAQEAGFIPNAPLPDYGYLFSVVERVRSIFPDTPNAAQLKPARLFKQ</sequence>
<gene>
    <name evidence="1" type="ORF">ISF26_15915</name>
</gene>
<proteinExistence type="predicted"/>
<protein>
    <submittedName>
        <fullName evidence="1">PhnD/SsuA/transferrin family substrate-binding protein</fullName>
    </submittedName>
</protein>
<dbReference type="Proteomes" id="UP001054846">
    <property type="component" value="Chromosome"/>
</dbReference>
<organism evidence="1 2">
    <name type="scientific">Gloeobacter morelensis MG652769</name>
    <dbReference type="NCBI Taxonomy" id="2781736"/>
    <lineage>
        <taxon>Bacteria</taxon>
        <taxon>Bacillati</taxon>
        <taxon>Cyanobacteriota</taxon>
        <taxon>Cyanophyceae</taxon>
        <taxon>Gloeobacterales</taxon>
        <taxon>Gloeobacteraceae</taxon>
        <taxon>Gloeobacter</taxon>
        <taxon>Gloeobacter morelensis</taxon>
    </lineage>
</organism>
<dbReference type="Pfam" id="PF12974">
    <property type="entry name" value="Phosphonate-bd"/>
    <property type="match status" value="1"/>
</dbReference>
<dbReference type="EMBL" id="CP063845">
    <property type="protein sequence ID" value="UFP93279.1"/>
    <property type="molecule type" value="Genomic_DNA"/>
</dbReference>
<dbReference type="PANTHER" id="PTHR35841">
    <property type="entry name" value="PHOSPHONATES-BINDING PERIPLASMIC PROTEIN"/>
    <property type="match status" value="1"/>
</dbReference>
<dbReference type="PANTHER" id="PTHR35841:SF1">
    <property type="entry name" value="PHOSPHONATES-BINDING PERIPLASMIC PROTEIN"/>
    <property type="match status" value="1"/>
</dbReference>
<dbReference type="RefSeq" id="WP_230840282.1">
    <property type="nucleotide sequence ID" value="NZ_CP063845.1"/>
</dbReference>
<accession>A0ABY3PI69</accession>
<keyword evidence="2" id="KW-1185">Reference proteome</keyword>
<evidence type="ECO:0000313" key="1">
    <source>
        <dbReference type="EMBL" id="UFP93279.1"/>
    </source>
</evidence>
<evidence type="ECO:0000313" key="2">
    <source>
        <dbReference type="Proteomes" id="UP001054846"/>
    </source>
</evidence>
<dbReference type="SUPFAM" id="SSF53850">
    <property type="entry name" value="Periplasmic binding protein-like II"/>
    <property type="match status" value="1"/>
</dbReference>
<name>A0ABY3PI69_9CYAN</name>
<dbReference type="Gene3D" id="3.40.190.10">
    <property type="entry name" value="Periplasmic binding protein-like II"/>
    <property type="match status" value="2"/>
</dbReference>
<reference evidence="1 2" key="1">
    <citation type="journal article" date="2021" name="Genome Biol. Evol.">
        <title>Complete Genome Sequencing of a Novel Gloeobacter Species from a Waterfall Cave in Mexico.</title>
        <authorList>
            <person name="Saw J.H."/>
            <person name="Cardona T."/>
            <person name="Montejano G."/>
        </authorList>
    </citation>
    <scope>NUCLEOTIDE SEQUENCE [LARGE SCALE GENOMIC DNA]</scope>
    <source>
        <strain evidence="1">MG652769</strain>
    </source>
</reference>